<accession>A0A2Z2MN28</accession>
<dbReference type="KEGG" id="tsl:A3L11_06230"/>
<dbReference type="EMBL" id="CP015103">
    <property type="protein sequence ID" value="ASJ08841.1"/>
    <property type="molecule type" value="Genomic_DNA"/>
</dbReference>
<dbReference type="OrthoDB" id="99336at2157"/>
<reference evidence="1 2" key="1">
    <citation type="submission" date="2016-04" db="EMBL/GenBank/DDBJ databases">
        <title>Complete genome sequence of Thermococcus siculi type strain RG-20.</title>
        <authorList>
            <person name="Oger P.M."/>
        </authorList>
    </citation>
    <scope>NUCLEOTIDE SEQUENCE [LARGE SCALE GENOMIC DNA]</scope>
    <source>
        <strain evidence="1 2">RG-20</strain>
    </source>
</reference>
<gene>
    <name evidence="1" type="ORF">A3L11_06230</name>
</gene>
<dbReference type="RefSeq" id="WP_088856077.1">
    <property type="nucleotide sequence ID" value="NZ_CP015103.1"/>
</dbReference>
<dbReference type="GeneID" id="33317818"/>
<keyword evidence="2" id="KW-1185">Reference proteome</keyword>
<dbReference type="AlphaFoldDB" id="A0A2Z2MN28"/>
<organism evidence="1 2">
    <name type="scientific">Thermococcus siculi</name>
    <dbReference type="NCBI Taxonomy" id="72803"/>
    <lineage>
        <taxon>Archaea</taxon>
        <taxon>Methanobacteriati</taxon>
        <taxon>Methanobacteriota</taxon>
        <taxon>Thermococci</taxon>
        <taxon>Thermococcales</taxon>
        <taxon>Thermococcaceae</taxon>
        <taxon>Thermococcus</taxon>
    </lineage>
</organism>
<name>A0A2Z2MN28_9EURY</name>
<evidence type="ECO:0000313" key="1">
    <source>
        <dbReference type="EMBL" id="ASJ08841.1"/>
    </source>
</evidence>
<evidence type="ECO:0000313" key="2">
    <source>
        <dbReference type="Proteomes" id="UP000250125"/>
    </source>
</evidence>
<evidence type="ECO:0008006" key="3">
    <source>
        <dbReference type="Google" id="ProtNLM"/>
    </source>
</evidence>
<proteinExistence type="predicted"/>
<dbReference type="Proteomes" id="UP000250125">
    <property type="component" value="Chromosome"/>
</dbReference>
<protein>
    <recommendedName>
        <fullName evidence="3">Thermopsin</fullName>
    </recommendedName>
</protein>
<sequence length="613" mass="70101">MNHTFRLGLFLVFLLLILHIPPYEASASSTQTFHAYQITINGVRPRSIGILPYFIITVNPYWRVNGSSPGEYRLLYTAGPSYYNITNWTFEYVNLTNLPGGTHRRGNTTFPWPTNRFKIFTYHSPLLHWQAKNGTIYEYLINGNYAVPAVVTHYTMNSQLIGVLEEDYVVFNGSNTTFKIPTRELLKYYPRQLLKDLGGVLYWDVVSIWNSTTASYTTYHRRCLLIYPLRLSYWRTGGKVYAGVNFSKGAVLDVNQSIPILLYSKGRVKPIVDILRIITPQGDPLRNLKNPVITETPQTRITPLPARKFFFKFFGGRYTRYISLSYSMVSNGSSALLVVTMKEAGWIPYRFPYLVVDGVPRFFNLSPTWENAKEPWWLYEFKFGVWKKRYELLWEEFPPILNSSITYLLNGTCWRLINNSHYSSGLVANGIVEGNYMVFQFNETSIRIPLRELAEYYPPRVWNWGLMAAKDGKGHLIIPYAGFNYANYYYAGGPSFGLVLGPGNYLLPVDNFSGVYALYYVNGTLMPAFDLLRLMSPRGDLGRGLPNPHFNSSVTFELCNVKTKTPMGNATVTHTLARTGAEERRKICGPGLIVFLALILKLPGKVRTKCPDW</sequence>